<evidence type="ECO:0000256" key="1">
    <source>
        <dbReference type="SAM" id="SignalP"/>
    </source>
</evidence>
<feature type="chain" id="PRO_5026273175" description="DUF2059 domain-containing protein" evidence="1">
    <location>
        <begin position="26"/>
        <end position="194"/>
    </location>
</feature>
<dbReference type="EMBL" id="CP051461">
    <property type="protein sequence ID" value="QJC55546.1"/>
    <property type="molecule type" value="Genomic_DNA"/>
</dbReference>
<gene>
    <name evidence="3" type="ORF">HC248_00826</name>
</gene>
<dbReference type="AlphaFoldDB" id="A0A6H2H7S8"/>
<dbReference type="RefSeq" id="WP_168921399.1">
    <property type="nucleotide sequence ID" value="NZ_CP051461.1"/>
</dbReference>
<accession>A0A6H2H7S8</accession>
<keyword evidence="4" id="KW-1185">Reference proteome</keyword>
<name>A0A6H2H7S8_9BURK</name>
<evidence type="ECO:0000313" key="4">
    <source>
        <dbReference type="Proteomes" id="UP000502041"/>
    </source>
</evidence>
<organism evidence="3 4">
    <name type="scientific">Polaromonas vacuolata</name>
    <dbReference type="NCBI Taxonomy" id="37448"/>
    <lineage>
        <taxon>Bacteria</taxon>
        <taxon>Pseudomonadati</taxon>
        <taxon>Pseudomonadota</taxon>
        <taxon>Betaproteobacteria</taxon>
        <taxon>Burkholderiales</taxon>
        <taxon>Comamonadaceae</taxon>
        <taxon>Polaromonas</taxon>
    </lineage>
</organism>
<sequence length="194" mass="20505">MKKILSTLALAIATLALPGLVMAQAADPKQALAAKVVALQQGPELQRLIGQLADGTANDLLQNWAPKLQANVAEAKRKEVGDALNIELKKYFDDAAVIIGSKITQASNDALVPAYMASFSAEELQQLATFFESPVVKKYQTAAPQLGNSFIQRLVEITRNDIAARAAQFDVVAAKLIGTPTAKAAPAAKPAAKK</sequence>
<protein>
    <recommendedName>
        <fullName evidence="2">DUF2059 domain-containing protein</fullName>
    </recommendedName>
</protein>
<feature type="domain" description="DUF2059" evidence="2">
    <location>
        <begin position="109"/>
        <end position="154"/>
    </location>
</feature>
<proteinExistence type="predicted"/>
<feature type="signal peptide" evidence="1">
    <location>
        <begin position="1"/>
        <end position="25"/>
    </location>
</feature>
<keyword evidence="1" id="KW-0732">Signal</keyword>
<dbReference type="InterPro" id="IPR018637">
    <property type="entry name" value="DUF2059"/>
</dbReference>
<reference evidence="3 4" key="1">
    <citation type="submission" date="2020-04" db="EMBL/GenBank/DDBJ databases">
        <title>Complete genome of a Psychrophilic, Marine, Gas Vacuolate Bacterium Polaromonas vacuolata KCTC 22033T.</title>
        <authorList>
            <person name="Hwang K."/>
            <person name="Kim K.M."/>
        </authorList>
    </citation>
    <scope>NUCLEOTIDE SEQUENCE [LARGE SCALE GENOMIC DNA]</scope>
    <source>
        <strain evidence="3 4">KCTC 22033</strain>
    </source>
</reference>
<evidence type="ECO:0000313" key="3">
    <source>
        <dbReference type="EMBL" id="QJC55546.1"/>
    </source>
</evidence>
<evidence type="ECO:0000259" key="2">
    <source>
        <dbReference type="Pfam" id="PF09832"/>
    </source>
</evidence>
<dbReference type="KEGG" id="pvac:HC248_00826"/>
<dbReference type="Proteomes" id="UP000502041">
    <property type="component" value="Chromosome"/>
</dbReference>
<dbReference type="Pfam" id="PF09832">
    <property type="entry name" value="DUF2059"/>
    <property type="match status" value="1"/>
</dbReference>